<reference evidence="3" key="3">
    <citation type="submission" date="2015-06" db="UniProtKB">
        <authorList>
            <consortium name="EnsemblMetazoa"/>
        </authorList>
    </citation>
    <scope>IDENTIFICATION</scope>
</reference>
<protein>
    <submittedName>
        <fullName evidence="2 3">Uncharacterized protein</fullName>
    </submittedName>
</protein>
<dbReference type="PANTHER" id="PTHR22954">
    <property type="entry name" value="RETROVIRAL PROTEASE-RELATED"/>
    <property type="match status" value="1"/>
</dbReference>
<dbReference type="EMBL" id="AMQN01039842">
    <property type="status" value="NOT_ANNOTATED_CDS"/>
    <property type="molecule type" value="Genomic_DNA"/>
</dbReference>
<reference evidence="2 4" key="2">
    <citation type="journal article" date="2013" name="Nature">
        <title>Insights into bilaterian evolution from three spiralian genomes.</title>
        <authorList>
            <person name="Simakov O."/>
            <person name="Marletaz F."/>
            <person name="Cho S.J."/>
            <person name="Edsinger-Gonzales E."/>
            <person name="Havlak P."/>
            <person name="Hellsten U."/>
            <person name="Kuo D.H."/>
            <person name="Larsson T."/>
            <person name="Lv J."/>
            <person name="Arendt D."/>
            <person name="Savage R."/>
            <person name="Osoegawa K."/>
            <person name="de Jong P."/>
            <person name="Grimwood J."/>
            <person name="Chapman J.A."/>
            <person name="Shapiro H."/>
            <person name="Aerts A."/>
            <person name="Otillar R.P."/>
            <person name="Terry A.Y."/>
            <person name="Boore J.L."/>
            <person name="Grigoriev I.V."/>
            <person name="Lindberg D.R."/>
            <person name="Seaver E.C."/>
            <person name="Weisblat D.A."/>
            <person name="Putnam N.H."/>
            <person name="Rokhsar D.S."/>
        </authorList>
    </citation>
    <scope>NUCLEOTIDE SEQUENCE</scope>
    <source>
        <strain evidence="2 4">I ESC-2004</strain>
    </source>
</reference>
<feature type="non-terminal residue" evidence="2">
    <location>
        <position position="352"/>
    </location>
</feature>
<organism evidence="2">
    <name type="scientific">Capitella teleta</name>
    <name type="common">Polychaete worm</name>
    <dbReference type="NCBI Taxonomy" id="283909"/>
    <lineage>
        <taxon>Eukaryota</taxon>
        <taxon>Metazoa</taxon>
        <taxon>Spiralia</taxon>
        <taxon>Lophotrochozoa</taxon>
        <taxon>Annelida</taxon>
        <taxon>Polychaeta</taxon>
        <taxon>Sedentaria</taxon>
        <taxon>Scolecida</taxon>
        <taxon>Capitellidae</taxon>
        <taxon>Capitella</taxon>
    </lineage>
</organism>
<evidence type="ECO:0000313" key="3">
    <source>
        <dbReference type="EnsemblMetazoa" id="CapteP196443"/>
    </source>
</evidence>
<evidence type="ECO:0000256" key="1">
    <source>
        <dbReference type="SAM" id="MobiDB-lite"/>
    </source>
</evidence>
<dbReference type="AlphaFoldDB" id="R7V824"/>
<evidence type="ECO:0000313" key="2">
    <source>
        <dbReference type="EMBL" id="ELU12521.1"/>
    </source>
</evidence>
<dbReference type="Proteomes" id="UP000014760">
    <property type="component" value="Unassembled WGS sequence"/>
</dbReference>
<dbReference type="HOGENOM" id="CLU_788876_0_0_1"/>
<accession>R7V824</accession>
<dbReference type="OMA" id="CETHFRG"/>
<reference evidence="4" key="1">
    <citation type="submission" date="2012-12" db="EMBL/GenBank/DDBJ databases">
        <authorList>
            <person name="Hellsten U."/>
            <person name="Grimwood J."/>
            <person name="Chapman J.A."/>
            <person name="Shapiro H."/>
            <person name="Aerts A."/>
            <person name="Otillar R.P."/>
            <person name="Terry A.Y."/>
            <person name="Boore J.L."/>
            <person name="Simakov O."/>
            <person name="Marletaz F."/>
            <person name="Cho S.-J."/>
            <person name="Edsinger-Gonzales E."/>
            <person name="Havlak P."/>
            <person name="Kuo D.-H."/>
            <person name="Larsson T."/>
            <person name="Lv J."/>
            <person name="Arendt D."/>
            <person name="Savage R."/>
            <person name="Osoegawa K."/>
            <person name="de Jong P."/>
            <person name="Lindberg D.R."/>
            <person name="Seaver E.C."/>
            <person name="Weisblat D.A."/>
            <person name="Putnam N.H."/>
            <person name="Grigoriev I.V."/>
            <person name="Rokhsar D.S."/>
        </authorList>
    </citation>
    <scope>NUCLEOTIDE SEQUENCE</scope>
    <source>
        <strain evidence="4">I ESC-2004</strain>
    </source>
</reference>
<dbReference type="InterPro" id="IPR005312">
    <property type="entry name" value="DUF1759"/>
</dbReference>
<proteinExistence type="predicted"/>
<keyword evidence="4" id="KW-1185">Reference proteome</keyword>
<evidence type="ECO:0000313" key="4">
    <source>
        <dbReference type="Proteomes" id="UP000014760"/>
    </source>
</evidence>
<dbReference type="Pfam" id="PF03564">
    <property type="entry name" value="DUF1759"/>
    <property type="match status" value="1"/>
</dbReference>
<gene>
    <name evidence="2" type="ORF">CAPTEDRAFT_196443</name>
</gene>
<dbReference type="EnsemblMetazoa" id="CapteT196443">
    <property type="protein sequence ID" value="CapteP196443"/>
    <property type="gene ID" value="CapteG196443"/>
</dbReference>
<sequence length="352" mass="38963">MEKIKGKRTAAKSWLTRAANTLQELIDASPTGPESPTQGEFEAAISEFTSRLNAFDVARENYEGVISEEDLKAEITEVAVYREGVSKTRVRAVESSSRRFRAATPAASLAGSTSSSSGVRLPKLQLPSFAGEAMEWPSFWEQFEIAVHLTDVDEVNKFTYLKSCLKGEASRAIEGLSLTRANYNIAVDLLKSRYERRELLVVAHMQALLGLECLRKTNASAMLELQNTLQKHVWSLAALNVTGDQFGVFLTPMISSKLPSRSSIPFGLRDQEVKRRERSQVFDEPATRPSTSFKPRSGPSAAAALHSGRQPSVCSFCQEDHRQWPKGHLGLLLLRERHQAMSHAGVETVLSE</sequence>
<feature type="region of interest" description="Disordered" evidence="1">
    <location>
        <begin position="277"/>
        <end position="304"/>
    </location>
</feature>
<dbReference type="PANTHER" id="PTHR22954:SF3">
    <property type="entry name" value="PROTEIN CBG08539"/>
    <property type="match status" value="1"/>
</dbReference>
<dbReference type="OrthoDB" id="6147003at2759"/>
<name>R7V824_CAPTE</name>
<dbReference type="EMBL" id="KB295892">
    <property type="protein sequence ID" value="ELU12521.1"/>
    <property type="molecule type" value="Genomic_DNA"/>
</dbReference>
<dbReference type="STRING" id="283909.R7V824"/>